<dbReference type="Gene3D" id="3.10.490.10">
    <property type="entry name" value="Gamma-glutamyl cyclotransferase-like"/>
    <property type="match status" value="1"/>
</dbReference>
<keyword evidence="4" id="KW-1185">Reference proteome</keyword>
<accession>A0A420W9E0</accession>
<proteinExistence type="predicted"/>
<evidence type="ECO:0000313" key="3">
    <source>
        <dbReference type="EMBL" id="RKQ63951.1"/>
    </source>
</evidence>
<keyword evidence="1" id="KW-0732">Signal</keyword>
<dbReference type="InterPro" id="IPR013024">
    <property type="entry name" value="GGCT-like"/>
</dbReference>
<dbReference type="AlphaFoldDB" id="A0A420W9E0"/>
<gene>
    <name evidence="3" type="ORF">C7457_0840</name>
</gene>
<dbReference type="InterPro" id="IPR036568">
    <property type="entry name" value="GGCT-like_sf"/>
</dbReference>
<organism evidence="3 4">
    <name type="scientific">Thermovibrio guaymasensis</name>
    <dbReference type="NCBI Taxonomy" id="240167"/>
    <lineage>
        <taxon>Bacteria</taxon>
        <taxon>Pseudomonadati</taxon>
        <taxon>Aquificota</taxon>
        <taxon>Aquificia</taxon>
        <taxon>Desulfurobacteriales</taxon>
        <taxon>Desulfurobacteriaceae</taxon>
        <taxon>Thermovibrio</taxon>
    </lineage>
</organism>
<evidence type="ECO:0000259" key="2">
    <source>
        <dbReference type="Pfam" id="PF06094"/>
    </source>
</evidence>
<dbReference type="InterPro" id="IPR009288">
    <property type="entry name" value="AIG2-like_dom"/>
</dbReference>
<name>A0A420W9E0_9BACT</name>
<keyword evidence="3" id="KW-0808">Transferase</keyword>
<feature type="chain" id="PRO_5019355733" evidence="1">
    <location>
        <begin position="22"/>
        <end position="134"/>
    </location>
</feature>
<sequence>MMFNHLLFVYGTLMSGFSAHAFLLDAQFVSHGVLYGAKLVHLEEGFPGALEGEGEIFGEVYRVDDLTLKAIDLYEEFNELFPEESFFLRKLKPIRLIPMNEWVEAWVYLLNPDLAKDFTEVPLGNWREFIKKFF</sequence>
<protein>
    <submittedName>
        <fullName evidence="3">Gamma-glutamylcyclotransferase (GGCT)/AIG2-like uncharacterized protein YtfP</fullName>
    </submittedName>
</protein>
<feature type="signal peptide" evidence="1">
    <location>
        <begin position="1"/>
        <end position="21"/>
    </location>
</feature>
<dbReference type="GO" id="GO:0016740">
    <property type="term" value="F:transferase activity"/>
    <property type="evidence" value="ECO:0007669"/>
    <property type="project" value="UniProtKB-KW"/>
</dbReference>
<reference evidence="3 4" key="1">
    <citation type="submission" date="2018-10" db="EMBL/GenBank/DDBJ databases">
        <title>Genomic Encyclopedia of Type Strains, Phase IV (KMG-IV): sequencing the most valuable type-strain genomes for metagenomic binning, comparative biology and taxonomic classification.</title>
        <authorList>
            <person name="Goeker M."/>
        </authorList>
    </citation>
    <scope>NUCLEOTIDE SEQUENCE [LARGE SCALE GENOMIC DNA]</scope>
    <source>
        <strain evidence="3 4">DSM 15521</strain>
    </source>
</reference>
<comment type="caution">
    <text evidence="3">The sequence shown here is derived from an EMBL/GenBank/DDBJ whole genome shotgun (WGS) entry which is preliminary data.</text>
</comment>
<dbReference type="EMBL" id="RBIE01000001">
    <property type="protein sequence ID" value="RKQ63951.1"/>
    <property type="molecule type" value="Genomic_DNA"/>
</dbReference>
<evidence type="ECO:0000256" key="1">
    <source>
        <dbReference type="SAM" id="SignalP"/>
    </source>
</evidence>
<dbReference type="Proteomes" id="UP000280881">
    <property type="component" value="Unassembled WGS sequence"/>
</dbReference>
<dbReference type="CDD" id="cd06661">
    <property type="entry name" value="GGCT_like"/>
    <property type="match status" value="1"/>
</dbReference>
<dbReference type="SUPFAM" id="SSF110857">
    <property type="entry name" value="Gamma-glutamyl cyclotransferase-like"/>
    <property type="match status" value="1"/>
</dbReference>
<evidence type="ECO:0000313" key="4">
    <source>
        <dbReference type="Proteomes" id="UP000280881"/>
    </source>
</evidence>
<feature type="domain" description="Gamma-glutamylcyclotransferase AIG2-like" evidence="2">
    <location>
        <begin position="7"/>
        <end position="127"/>
    </location>
</feature>
<dbReference type="Pfam" id="PF06094">
    <property type="entry name" value="GGACT"/>
    <property type="match status" value="1"/>
</dbReference>